<sequence>MEVSANVGTTHRVTTQPTTVSVGAKGAEGRCPGSPETEATAGAATPHRRGPGRRAVGPRGGPYFLQRRECGFCHTPGTACPVVGWVEVVRTWTSSGFRS</sequence>
<keyword evidence="3" id="KW-1185">Reference proteome</keyword>
<feature type="compositionally biased region" description="Low complexity" evidence="1">
    <location>
        <begin position="36"/>
        <end position="45"/>
    </location>
</feature>
<evidence type="ECO:0000313" key="3">
    <source>
        <dbReference type="Proteomes" id="UP001501009"/>
    </source>
</evidence>
<name>A0ABP7IDN6_9ACTN</name>
<feature type="compositionally biased region" description="Low complexity" evidence="1">
    <location>
        <begin position="7"/>
        <end position="20"/>
    </location>
</feature>
<feature type="region of interest" description="Disordered" evidence="1">
    <location>
        <begin position="1"/>
        <end position="60"/>
    </location>
</feature>
<protein>
    <submittedName>
        <fullName evidence="2">Uncharacterized protein</fullName>
    </submittedName>
</protein>
<evidence type="ECO:0000256" key="1">
    <source>
        <dbReference type="SAM" id="MobiDB-lite"/>
    </source>
</evidence>
<reference evidence="3" key="1">
    <citation type="journal article" date="2019" name="Int. J. Syst. Evol. Microbiol.">
        <title>The Global Catalogue of Microorganisms (GCM) 10K type strain sequencing project: providing services to taxonomists for standard genome sequencing and annotation.</title>
        <authorList>
            <consortium name="The Broad Institute Genomics Platform"/>
            <consortium name="The Broad Institute Genome Sequencing Center for Infectious Disease"/>
            <person name="Wu L."/>
            <person name="Ma J."/>
        </authorList>
    </citation>
    <scope>NUCLEOTIDE SEQUENCE [LARGE SCALE GENOMIC DNA]</scope>
    <source>
        <strain evidence="3">JCM 17138</strain>
    </source>
</reference>
<evidence type="ECO:0000313" key="2">
    <source>
        <dbReference type="EMBL" id="GAA3815989.1"/>
    </source>
</evidence>
<gene>
    <name evidence="2" type="ORF">GCM10022403_056860</name>
</gene>
<dbReference type="EMBL" id="BAABDE010000022">
    <property type="protein sequence ID" value="GAA3815989.1"/>
    <property type="molecule type" value="Genomic_DNA"/>
</dbReference>
<organism evidence="2 3">
    <name type="scientific">Streptomyces coacervatus</name>
    <dbReference type="NCBI Taxonomy" id="647381"/>
    <lineage>
        <taxon>Bacteria</taxon>
        <taxon>Bacillati</taxon>
        <taxon>Actinomycetota</taxon>
        <taxon>Actinomycetes</taxon>
        <taxon>Kitasatosporales</taxon>
        <taxon>Streptomycetaceae</taxon>
        <taxon>Streptomyces</taxon>
    </lineage>
</organism>
<proteinExistence type="predicted"/>
<accession>A0ABP7IDN6</accession>
<dbReference type="Proteomes" id="UP001501009">
    <property type="component" value="Unassembled WGS sequence"/>
</dbReference>
<comment type="caution">
    <text evidence="2">The sequence shown here is derived from an EMBL/GenBank/DDBJ whole genome shotgun (WGS) entry which is preliminary data.</text>
</comment>